<reference evidence="3" key="1">
    <citation type="submission" date="2014-03" db="EMBL/GenBank/DDBJ databases">
        <authorList>
            <person name="Aksoy S."/>
            <person name="Warren W."/>
            <person name="Wilson R.K."/>
        </authorList>
    </citation>
    <scope>NUCLEOTIDE SEQUENCE [LARGE SCALE GENOMIC DNA]</scope>
    <source>
        <strain evidence="3">IAEA</strain>
    </source>
</reference>
<dbReference type="STRING" id="37001.A0A1A9X056"/>
<name>A0A1A9X056_9MUSC</name>
<dbReference type="Pfam" id="PF13896">
    <property type="entry name" value="Glyco_transf_49"/>
    <property type="match status" value="1"/>
</dbReference>
<evidence type="ECO:0000313" key="3">
    <source>
        <dbReference type="Proteomes" id="UP000091820"/>
    </source>
</evidence>
<keyword evidence="1" id="KW-0812">Transmembrane</keyword>
<protein>
    <recommendedName>
        <fullName evidence="4">N-acetyllactosaminide beta-1,3-N-acetylglucosaminyltransferase</fullName>
    </recommendedName>
</protein>
<dbReference type="VEuPathDB" id="VectorBase:GBRI039358"/>
<evidence type="ECO:0000256" key="1">
    <source>
        <dbReference type="SAM" id="Phobius"/>
    </source>
</evidence>
<dbReference type="PANTHER" id="PTHR47412">
    <property type="entry name" value="FI01434P-RELATED"/>
    <property type="match status" value="1"/>
</dbReference>
<evidence type="ECO:0008006" key="4">
    <source>
        <dbReference type="Google" id="ProtNLM"/>
    </source>
</evidence>
<dbReference type="AlphaFoldDB" id="A0A1A9X056"/>
<evidence type="ECO:0000313" key="2">
    <source>
        <dbReference type="EnsemblMetazoa" id="GBRI039358-PA"/>
    </source>
</evidence>
<sequence>MVLSSLVLKRYFEIFLLVFLLCCTSFLILNNVLNSSQSAKLNRQQMSDVINTKNNVTERLKVLLECKDRPLIFEKIQYSDYWLLKNFVRGRTSAQMGCSEGITYCTNGDYTFFDNLAEVVKRWLAPVSFAIFSPGYDFNTTMDCIQYVRNCLHESQLIQNYVTFHIYFPNLHMPNYLPMTDEEINKWPYDCRSLIKPYEKIARADMYKTKNKLFYPINVGRNIAREAANTHFIFTCDIELFPSKNLIEQFFKMLLRNEMLLKTDEEGKDIPRVFPIPVFEVNKTSSVPESKAELLEMLKDKRAIPFHKNVCKKCHMVPGYEKWLITTNVETMEIIEVAKREDEFASWEPFYISDNREPMFDERVTWEGQSNKRIQNYAMCLLGFEYHVLHPAFLVHTPGIKKVNHKDPRLQYVAPTNRLIQRTIKPEYKILYGQNKNCKV</sequence>
<dbReference type="PANTHER" id="PTHR47412:SF1">
    <property type="entry name" value="FI01434P-RELATED"/>
    <property type="match status" value="1"/>
</dbReference>
<reference evidence="2" key="2">
    <citation type="submission" date="2020-05" db="UniProtKB">
        <authorList>
            <consortium name="EnsemblMetazoa"/>
        </authorList>
    </citation>
    <scope>IDENTIFICATION</scope>
    <source>
        <strain evidence="2">IAEA</strain>
    </source>
</reference>
<accession>A0A1A9X056</accession>
<organism evidence="2 3">
    <name type="scientific">Glossina brevipalpis</name>
    <dbReference type="NCBI Taxonomy" id="37001"/>
    <lineage>
        <taxon>Eukaryota</taxon>
        <taxon>Metazoa</taxon>
        <taxon>Ecdysozoa</taxon>
        <taxon>Arthropoda</taxon>
        <taxon>Hexapoda</taxon>
        <taxon>Insecta</taxon>
        <taxon>Pterygota</taxon>
        <taxon>Neoptera</taxon>
        <taxon>Endopterygota</taxon>
        <taxon>Diptera</taxon>
        <taxon>Brachycera</taxon>
        <taxon>Muscomorpha</taxon>
        <taxon>Hippoboscoidea</taxon>
        <taxon>Glossinidae</taxon>
        <taxon>Glossina</taxon>
    </lineage>
</organism>
<dbReference type="EnsemblMetazoa" id="GBRI039358-RA">
    <property type="protein sequence ID" value="GBRI039358-PA"/>
    <property type="gene ID" value="GBRI039358"/>
</dbReference>
<keyword evidence="1" id="KW-1133">Transmembrane helix</keyword>
<keyword evidence="1" id="KW-0472">Membrane</keyword>
<feature type="transmembrane region" description="Helical" evidence="1">
    <location>
        <begin position="12"/>
        <end position="33"/>
    </location>
</feature>
<proteinExistence type="predicted"/>
<dbReference type="Proteomes" id="UP000091820">
    <property type="component" value="Unassembled WGS sequence"/>
</dbReference>
<keyword evidence="3" id="KW-1185">Reference proteome</keyword>